<name>A0A0R1MKX7_9LACO</name>
<comment type="caution">
    <text evidence="4">The sequence shown here is derived from an EMBL/GenBank/DDBJ whole genome shotgun (WGS) entry which is preliminary data.</text>
</comment>
<accession>A0A0R1MKX7</accession>
<keyword evidence="5" id="KW-1185">Reference proteome</keyword>
<reference evidence="4 5" key="1">
    <citation type="journal article" date="2015" name="Genome Announc.">
        <title>Expanding the biotechnology potential of lactobacilli through comparative genomics of 213 strains and associated genera.</title>
        <authorList>
            <person name="Sun Z."/>
            <person name="Harris H.M."/>
            <person name="McCann A."/>
            <person name="Guo C."/>
            <person name="Argimon S."/>
            <person name="Zhang W."/>
            <person name="Yang X."/>
            <person name="Jeffery I.B."/>
            <person name="Cooney J.C."/>
            <person name="Kagawa T.F."/>
            <person name="Liu W."/>
            <person name="Song Y."/>
            <person name="Salvetti E."/>
            <person name="Wrobel A."/>
            <person name="Rasinkangas P."/>
            <person name="Parkhill J."/>
            <person name="Rea M.C."/>
            <person name="O'Sullivan O."/>
            <person name="Ritari J."/>
            <person name="Douillard F.P."/>
            <person name="Paul Ross R."/>
            <person name="Yang R."/>
            <person name="Briner A.E."/>
            <person name="Felis G.E."/>
            <person name="de Vos W.M."/>
            <person name="Barrangou R."/>
            <person name="Klaenhammer T.R."/>
            <person name="Caufield P.W."/>
            <person name="Cui Y."/>
            <person name="Zhang H."/>
            <person name="O'Toole P.W."/>
        </authorList>
    </citation>
    <scope>NUCLEOTIDE SEQUENCE [LARGE SCALE GENOMIC DNA]</scope>
    <source>
        <strain evidence="4 5">DSM 12744</strain>
    </source>
</reference>
<organism evidence="4 5">
    <name type="scientific">Schleiferilactobacillus perolens DSM 12744</name>
    <dbReference type="NCBI Taxonomy" id="1423792"/>
    <lineage>
        <taxon>Bacteria</taxon>
        <taxon>Bacillati</taxon>
        <taxon>Bacillota</taxon>
        <taxon>Bacilli</taxon>
        <taxon>Lactobacillales</taxon>
        <taxon>Lactobacillaceae</taxon>
        <taxon>Schleiferilactobacillus</taxon>
    </lineage>
</organism>
<dbReference type="EMBL" id="AZEC01000022">
    <property type="protein sequence ID" value="KRL08508.1"/>
    <property type="molecule type" value="Genomic_DNA"/>
</dbReference>
<evidence type="ECO:0000259" key="3">
    <source>
        <dbReference type="Pfam" id="PF05175"/>
    </source>
</evidence>
<dbReference type="InterPro" id="IPR046977">
    <property type="entry name" value="RsmC/RlmG"/>
</dbReference>
<feature type="domain" description="Methyltransferase small" evidence="3">
    <location>
        <begin position="28"/>
        <end position="195"/>
    </location>
</feature>
<dbReference type="InterPro" id="IPR029063">
    <property type="entry name" value="SAM-dependent_MTases_sf"/>
</dbReference>
<dbReference type="AlphaFoldDB" id="A0A0R1MKX7"/>
<dbReference type="CDD" id="cd02440">
    <property type="entry name" value="AdoMet_MTases"/>
    <property type="match status" value="1"/>
</dbReference>
<dbReference type="PANTHER" id="PTHR47816:SF4">
    <property type="entry name" value="RIBOSOMAL RNA SMALL SUBUNIT METHYLTRANSFERASE C"/>
    <property type="match status" value="1"/>
</dbReference>
<evidence type="ECO:0000256" key="2">
    <source>
        <dbReference type="ARBA" id="ARBA00022679"/>
    </source>
</evidence>
<dbReference type="SUPFAM" id="SSF53335">
    <property type="entry name" value="S-adenosyl-L-methionine-dependent methyltransferases"/>
    <property type="match status" value="1"/>
</dbReference>
<evidence type="ECO:0000313" key="5">
    <source>
        <dbReference type="Proteomes" id="UP000051330"/>
    </source>
</evidence>
<gene>
    <name evidence="4" type="ORF">FD09_GL001609</name>
</gene>
<dbReference type="Proteomes" id="UP000051330">
    <property type="component" value="Unassembled WGS sequence"/>
</dbReference>
<dbReference type="Gene3D" id="3.40.50.150">
    <property type="entry name" value="Vaccinia Virus protein VP39"/>
    <property type="match status" value="1"/>
</dbReference>
<keyword evidence="2" id="KW-0808">Transferase</keyword>
<dbReference type="Pfam" id="PF05175">
    <property type="entry name" value="MTS"/>
    <property type="match status" value="1"/>
</dbReference>
<sequence>MPDHYYSADPTSAHDRHNFEATLRGFHFNFTTDASVFSRERVDFGSQTLIDTVQPADWPAGAVLDVGCGYGPIGLTVAALAAFREVDMTDVNERALGLAKENAAANHVMNVRVFASDAYDKVAGRYAAILSNPPIRAGKNVVNAIIDGAVQHLSEGGHLMIVIQKKQGAPSAKKRMMAAFGNATVLKHNKGYQVIDSVLVNQ</sequence>
<dbReference type="PANTHER" id="PTHR47816">
    <property type="entry name" value="RIBOSOMAL RNA SMALL SUBUNIT METHYLTRANSFERASE C"/>
    <property type="match status" value="1"/>
</dbReference>
<dbReference type="GO" id="GO:0032259">
    <property type="term" value="P:methylation"/>
    <property type="evidence" value="ECO:0007669"/>
    <property type="project" value="UniProtKB-KW"/>
</dbReference>
<dbReference type="RefSeq" id="WP_057822424.1">
    <property type="nucleotide sequence ID" value="NZ_AZEC01000022.1"/>
</dbReference>
<dbReference type="PATRIC" id="fig|1423792.3.peg.1630"/>
<dbReference type="STRING" id="1423792.FD09_GL001609"/>
<dbReference type="InterPro" id="IPR007848">
    <property type="entry name" value="Small_mtfrase_dom"/>
</dbReference>
<evidence type="ECO:0000256" key="1">
    <source>
        <dbReference type="ARBA" id="ARBA00022603"/>
    </source>
</evidence>
<keyword evidence="1 4" id="KW-0489">Methyltransferase</keyword>
<protein>
    <submittedName>
        <fullName evidence="4">16S RNA methylase</fullName>
    </submittedName>
</protein>
<proteinExistence type="predicted"/>
<evidence type="ECO:0000313" key="4">
    <source>
        <dbReference type="EMBL" id="KRL08508.1"/>
    </source>
</evidence>
<dbReference type="GO" id="GO:0008757">
    <property type="term" value="F:S-adenosylmethionine-dependent methyltransferase activity"/>
    <property type="evidence" value="ECO:0007669"/>
    <property type="project" value="InterPro"/>
</dbReference>
<dbReference type="OrthoDB" id="9764961at2"/>